<name>Q6SEW1_9BACT</name>
<reference evidence="1" key="1">
    <citation type="submission" date="2003-11" db="EMBL/GenBank/DDBJ databases">
        <authorList>
            <person name="Heidelberg J.F."/>
            <person name="Eisen J.A."/>
            <person name="Nelson W.C."/>
            <person name="DeLong E.F."/>
        </authorList>
    </citation>
    <scope>NUCLEOTIDE SEQUENCE</scope>
</reference>
<sequence length="57" mass="6343">MTSNIKAACIFLIHFQWKQTSFFAIFEWNSKCTTGGNPMNPSNAVSAATLIEETQSE</sequence>
<reference evidence="1" key="2">
    <citation type="submission" date="2003-12" db="EMBL/GenBank/DDBJ databases">
        <title>Monterey Bay Coastal Ocean Microbial Observatory environmental clone sequencing.</title>
        <authorList>
            <person name="DeLong E.F."/>
        </authorList>
    </citation>
    <scope>NUCLEOTIDE SEQUENCE</scope>
</reference>
<gene>
    <name evidence="1" type="ORF">MBMO_EBAC080-L028H02.130</name>
</gene>
<dbReference type="AlphaFoldDB" id="Q6SEW1"/>
<dbReference type="EMBL" id="AY458649">
    <property type="protein sequence ID" value="AAR38461.1"/>
    <property type="molecule type" value="Genomic_DNA"/>
</dbReference>
<evidence type="ECO:0000313" key="1">
    <source>
        <dbReference type="EMBL" id="AAR38461.1"/>
    </source>
</evidence>
<protein>
    <submittedName>
        <fullName evidence="1">Uncharacterized protein</fullName>
    </submittedName>
</protein>
<proteinExistence type="predicted"/>
<organism evidence="1">
    <name type="scientific">uncultured marine bacterium 582</name>
    <dbReference type="NCBI Taxonomy" id="257402"/>
    <lineage>
        <taxon>Bacteria</taxon>
        <taxon>environmental samples</taxon>
    </lineage>
</organism>
<accession>Q6SEW1</accession>